<proteinExistence type="predicted"/>
<dbReference type="Proteomes" id="UP000295696">
    <property type="component" value="Unassembled WGS sequence"/>
</dbReference>
<sequence>MIVGELDRKPGRGIEIYRLLQSSRPGIAPEARITPSIGEVKLEFKNEVPLRLEAQFDLLPEGPFNVPVSLIIKGSYIPWNGEILMAGGKP</sequence>
<comment type="caution">
    <text evidence="1">The sequence shown here is derived from an EMBL/GenBank/DDBJ whole genome shotgun (WGS) entry which is preliminary data.</text>
</comment>
<reference evidence="1 2" key="1">
    <citation type="submission" date="2019-03" db="EMBL/GenBank/DDBJ databases">
        <title>Genomic Encyclopedia of Type Strains, Phase IV (KMG-IV): sequencing the most valuable type-strain genomes for metagenomic binning, comparative biology and taxonomic classification.</title>
        <authorList>
            <person name="Goeker M."/>
        </authorList>
    </citation>
    <scope>NUCLEOTIDE SEQUENCE [LARGE SCALE GENOMIC DNA]</scope>
    <source>
        <strain evidence="1 2">DSM 104836</strain>
    </source>
</reference>
<evidence type="ECO:0000313" key="2">
    <source>
        <dbReference type="Proteomes" id="UP000295696"/>
    </source>
</evidence>
<protein>
    <submittedName>
        <fullName evidence="1">Uncharacterized protein</fullName>
    </submittedName>
</protein>
<name>A0A4R3J397_9RHOB</name>
<keyword evidence="2" id="KW-1185">Reference proteome</keyword>
<gene>
    <name evidence="1" type="ORF">EDD52_12259</name>
</gene>
<evidence type="ECO:0000313" key="1">
    <source>
        <dbReference type="EMBL" id="TCS59100.1"/>
    </source>
</evidence>
<accession>A0A4R3J397</accession>
<dbReference type="EMBL" id="SLZU01000022">
    <property type="protein sequence ID" value="TCS59100.1"/>
    <property type="molecule type" value="Genomic_DNA"/>
</dbReference>
<dbReference type="AlphaFoldDB" id="A0A4R3J397"/>
<organism evidence="1 2">
    <name type="scientific">Primorskyibacter sedentarius</name>
    <dbReference type="NCBI Taxonomy" id="745311"/>
    <lineage>
        <taxon>Bacteria</taxon>
        <taxon>Pseudomonadati</taxon>
        <taxon>Pseudomonadota</taxon>
        <taxon>Alphaproteobacteria</taxon>
        <taxon>Rhodobacterales</taxon>
        <taxon>Roseobacteraceae</taxon>
        <taxon>Primorskyibacter</taxon>
    </lineage>
</organism>